<evidence type="ECO:0000259" key="9">
    <source>
        <dbReference type="PROSITE" id="PS50928"/>
    </source>
</evidence>
<keyword evidence="5" id="KW-0029">Amino-acid transport</keyword>
<comment type="similarity">
    <text evidence="8">Belongs to the binding-protein-dependent transport system permease family.</text>
</comment>
<reference evidence="10 11" key="2">
    <citation type="journal article" date="2016" name="Genome Announc.">
        <title>Complete Genome Sequences of Two Interactive Moderate Thermophiles, Paenibacillus napthalenovorans 32O-Y and Paenibacillus sp. 32O-W.</title>
        <authorList>
            <person name="Butler R.R.III."/>
            <person name="Wang J."/>
            <person name="Stark B.C."/>
            <person name="Pombert J.F."/>
        </authorList>
    </citation>
    <scope>NUCLEOTIDE SEQUENCE [LARGE SCALE GENOMIC DNA]</scope>
    <source>
        <strain evidence="10 11">32O-Y</strain>
    </source>
</reference>
<feature type="transmembrane region" description="Helical" evidence="8">
    <location>
        <begin position="187"/>
        <end position="209"/>
    </location>
</feature>
<dbReference type="SUPFAM" id="SSF161098">
    <property type="entry name" value="MetI-like"/>
    <property type="match status" value="1"/>
</dbReference>
<dbReference type="InterPro" id="IPR000515">
    <property type="entry name" value="MetI-like"/>
</dbReference>
<dbReference type="PANTHER" id="PTHR30614">
    <property type="entry name" value="MEMBRANE COMPONENT OF AMINO ACID ABC TRANSPORTER"/>
    <property type="match status" value="1"/>
</dbReference>
<keyword evidence="3" id="KW-1003">Cell membrane</keyword>
<keyword evidence="7 8" id="KW-0472">Membrane</keyword>
<dbReference type="EMBL" id="CP013652">
    <property type="protein sequence ID" value="ALS21339.1"/>
    <property type="molecule type" value="Genomic_DNA"/>
</dbReference>
<dbReference type="NCBIfam" id="TIGR01726">
    <property type="entry name" value="HEQRo_perm_3TM"/>
    <property type="match status" value="1"/>
</dbReference>
<feature type="transmembrane region" description="Helical" evidence="8">
    <location>
        <begin position="53"/>
        <end position="76"/>
    </location>
</feature>
<evidence type="ECO:0000313" key="11">
    <source>
        <dbReference type="Proteomes" id="UP000061660"/>
    </source>
</evidence>
<dbReference type="OrthoDB" id="92598at2"/>
<evidence type="ECO:0000256" key="5">
    <source>
        <dbReference type="ARBA" id="ARBA00022970"/>
    </source>
</evidence>
<keyword evidence="2 8" id="KW-0813">Transport</keyword>
<evidence type="ECO:0000256" key="1">
    <source>
        <dbReference type="ARBA" id="ARBA00004651"/>
    </source>
</evidence>
<dbReference type="STRING" id="162209.IJ22_09570"/>
<dbReference type="CDD" id="cd06261">
    <property type="entry name" value="TM_PBP2"/>
    <property type="match status" value="1"/>
</dbReference>
<evidence type="ECO:0000313" key="10">
    <source>
        <dbReference type="EMBL" id="ALS21339.1"/>
    </source>
</evidence>
<dbReference type="InterPro" id="IPR010065">
    <property type="entry name" value="AA_ABC_transptr_permease_3TM"/>
</dbReference>
<dbReference type="KEGG" id="pnp:IJ22_09570"/>
<proteinExistence type="inferred from homology"/>
<dbReference type="Proteomes" id="UP000061660">
    <property type="component" value="Chromosome"/>
</dbReference>
<dbReference type="RefSeq" id="WP_062407609.1">
    <property type="nucleotide sequence ID" value="NZ_CP013652.1"/>
</dbReference>
<keyword evidence="4 8" id="KW-0812">Transmembrane</keyword>
<keyword evidence="11" id="KW-1185">Reference proteome</keyword>
<sequence length="215" mass="23894">MDWHVIIDNWPLLSKGVWVTVEIFVYTLVLGTALGIPLGVLSNSKIAAVRLPVFGIIEVFRGLPVPITLFFVFFAAPYVLHIDIPSKIAAVSGLTLWCMSEIAEVVRGALQSIPKGQTEAGKAHALTYFQILVWILLPQAFRRMLPPLIGIYNRLAKSTTLAALIGVRDLITAGQIVIERTMASLEIYLFIIAVFFILCYPFSIASFYLEKKLSR</sequence>
<organism evidence="10 11">
    <name type="scientific">Paenibacillus naphthalenovorans</name>
    <dbReference type="NCBI Taxonomy" id="162209"/>
    <lineage>
        <taxon>Bacteria</taxon>
        <taxon>Bacillati</taxon>
        <taxon>Bacillota</taxon>
        <taxon>Bacilli</taxon>
        <taxon>Bacillales</taxon>
        <taxon>Paenibacillaceae</taxon>
        <taxon>Paenibacillus</taxon>
    </lineage>
</organism>
<evidence type="ECO:0000256" key="2">
    <source>
        <dbReference type="ARBA" id="ARBA00022448"/>
    </source>
</evidence>
<protein>
    <submittedName>
        <fullName evidence="10">Glutamine ABC transporter permease</fullName>
    </submittedName>
</protein>
<dbReference type="GO" id="GO:0022857">
    <property type="term" value="F:transmembrane transporter activity"/>
    <property type="evidence" value="ECO:0007669"/>
    <property type="project" value="InterPro"/>
</dbReference>
<reference evidence="11" key="1">
    <citation type="submission" date="2015-12" db="EMBL/GenBank/DDBJ databases">
        <title>Complete genome sequences of two moderately thermophilic Paenibacillus species.</title>
        <authorList>
            <person name="Butler R.III."/>
            <person name="Wang J."/>
            <person name="Stark B.C."/>
            <person name="Pombert J.-F."/>
        </authorList>
    </citation>
    <scope>NUCLEOTIDE SEQUENCE [LARGE SCALE GENOMIC DNA]</scope>
    <source>
        <strain evidence="11">32O-Y</strain>
    </source>
</reference>
<dbReference type="InterPro" id="IPR035906">
    <property type="entry name" value="MetI-like_sf"/>
</dbReference>
<evidence type="ECO:0000256" key="7">
    <source>
        <dbReference type="ARBA" id="ARBA00023136"/>
    </source>
</evidence>
<accession>A0A0U2ILS4</accession>
<dbReference type="PROSITE" id="PS50928">
    <property type="entry name" value="ABC_TM1"/>
    <property type="match status" value="1"/>
</dbReference>
<dbReference type="PANTHER" id="PTHR30614:SF0">
    <property type="entry name" value="L-CYSTINE TRANSPORT SYSTEM PERMEASE PROTEIN TCYL"/>
    <property type="match status" value="1"/>
</dbReference>
<evidence type="ECO:0000256" key="8">
    <source>
        <dbReference type="RuleBase" id="RU363032"/>
    </source>
</evidence>
<dbReference type="AlphaFoldDB" id="A0A0U2ILS4"/>
<feature type="transmembrane region" description="Helical" evidence="8">
    <location>
        <begin position="23"/>
        <end position="41"/>
    </location>
</feature>
<evidence type="ECO:0000256" key="6">
    <source>
        <dbReference type="ARBA" id="ARBA00022989"/>
    </source>
</evidence>
<name>A0A0U2ILS4_9BACL</name>
<feature type="domain" description="ABC transmembrane type-1" evidence="9">
    <location>
        <begin position="17"/>
        <end position="206"/>
    </location>
</feature>
<dbReference type="GO" id="GO:0043190">
    <property type="term" value="C:ATP-binding cassette (ABC) transporter complex"/>
    <property type="evidence" value="ECO:0007669"/>
    <property type="project" value="InterPro"/>
</dbReference>
<dbReference type="Pfam" id="PF00528">
    <property type="entry name" value="BPD_transp_1"/>
    <property type="match status" value="1"/>
</dbReference>
<evidence type="ECO:0000256" key="4">
    <source>
        <dbReference type="ARBA" id="ARBA00022692"/>
    </source>
</evidence>
<dbReference type="GO" id="GO:0006865">
    <property type="term" value="P:amino acid transport"/>
    <property type="evidence" value="ECO:0007669"/>
    <property type="project" value="UniProtKB-KW"/>
</dbReference>
<keyword evidence="6 8" id="KW-1133">Transmembrane helix</keyword>
<dbReference type="InterPro" id="IPR043429">
    <property type="entry name" value="ArtM/GltK/GlnP/TcyL/YhdX-like"/>
</dbReference>
<dbReference type="Gene3D" id="1.10.3720.10">
    <property type="entry name" value="MetI-like"/>
    <property type="match status" value="1"/>
</dbReference>
<dbReference type="PATRIC" id="fig|162209.4.peg.1019"/>
<gene>
    <name evidence="10" type="ORF">IJ22_09570</name>
</gene>
<evidence type="ECO:0000256" key="3">
    <source>
        <dbReference type="ARBA" id="ARBA00022475"/>
    </source>
</evidence>
<comment type="subcellular location">
    <subcellularLocation>
        <location evidence="1 8">Cell membrane</location>
        <topology evidence="1 8">Multi-pass membrane protein</topology>
    </subcellularLocation>
</comment>